<organism evidence="3 4">
    <name type="scientific">Zarconia navalis LEGE 11467</name>
    <dbReference type="NCBI Taxonomy" id="1828826"/>
    <lineage>
        <taxon>Bacteria</taxon>
        <taxon>Bacillati</taxon>
        <taxon>Cyanobacteriota</taxon>
        <taxon>Cyanophyceae</taxon>
        <taxon>Oscillatoriophycideae</taxon>
        <taxon>Oscillatoriales</taxon>
        <taxon>Oscillatoriales incertae sedis</taxon>
        <taxon>Zarconia</taxon>
        <taxon>Zarconia navalis</taxon>
    </lineage>
</organism>
<evidence type="ECO:0000256" key="1">
    <source>
        <dbReference type="SAM" id="Coils"/>
    </source>
</evidence>
<dbReference type="AlphaFoldDB" id="A0A928ZAD3"/>
<dbReference type="RefSeq" id="WP_264322878.1">
    <property type="nucleotide sequence ID" value="NZ_JADEXN010000421.1"/>
</dbReference>
<feature type="region of interest" description="Disordered" evidence="2">
    <location>
        <begin position="79"/>
        <end position="102"/>
    </location>
</feature>
<reference evidence="3" key="1">
    <citation type="submission" date="2020-10" db="EMBL/GenBank/DDBJ databases">
        <authorList>
            <person name="Castelo-Branco R."/>
            <person name="Eusebio N."/>
            <person name="Adriana R."/>
            <person name="Vieira A."/>
            <person name="Brugerolle De Fraissinette N."/>
            <person name="Rezende De Castro R."/>
            <person name="Schneider M.P."/>
            <person name="Vasconcelos V."/>
            <person name="Leao P.N."/>
        </authorList>
    </citation>
    <scope>NUCLEOTIDE SEQUENCE</scope>
    <source>
        <strain evidence="3">LEGE 11467</strain>
    </source>
</reference>
<dbReference type="Proteomes" id="UP000621799">
    <property type="component" value="Unassembled WGS sequence"/>
</dbReference>
<evidence type="ECO:0000313" key="3">
    <source>
        <dbReference type="EMBL" id="MBE9042729.1"/>
    </source>
</evidence>
<dbReference type="EMBL" id="JADEXN010000421">
    <property type="protein sequence ID" value="MBE9042729.1"/>
    <property type="molecule type" value="Genomic_DNA"/>
</dbReference>
<feature type="non-terminal residue" evidence="3">
    <location>
        <position position="102"/>
    </location>
</feature>
<feature type="coiled-coil region" evidence="1">
    <location>
        <begin position="50"/>
        <end position="77"/>
    </location>
</feature>
<comment type="caution">
    <text evidence="3">The sequence shown here is derived from an EMBL/GenBank/DDBJ whole genome shotgun (WGS) entry which is preliminary data.</text>
</comment>
<keyword evidence="1" id="KW-0175">Coiled coil</keyword>
<accession>A0A928ZAD3</accession>
<name>A0A928ZAD3_9CYAN</name>
<evidence type="ECO:0000256" key="2">
    <source>
        <dbReference type="SAM" id="MobiDB-lite"/>
    </source>
</evidence>
<sequence>MGAWMHEVPKILSVAIVELRKMGKLGQFRRVLCFGLLVGLALFLSISPARASLESRLSNLEADFYQLERQVDRLGTEVRRWSRESNREPSNSTVTPSFADSE</sequence>
<gene>
    <name evidence="3" type="ORF">IQ235_18370</name>
</gene>
<evidence type="ECO:0000313" key="4">
    <source>
        <dbReference type="Proteomes" id="UP000621799"/>
    </source>
</evidence>
<protein>
    <submittedName>
        <fullName evidence="3">Uncharacterized protein</fullName>
    </submittedName>
</protein>
<feature type="compositionally biased region" description="Polar residues" evidence="2">
    <location>
        <begin position="88"/>
        <end position="102"/>
    </location>
</feature>
<proteinExistence type="predicted"/>
<keyword evidence="4" id="KW-1185">Reference proteome</keyword>